<protein>
    <submittedName>
        <fullName evidence="2">Helix-hairpin-helix motif protein</fullName>
    </submittedName>
</protein>
<accession>A0A1C3JQ38</accession>
<feature type="region of interest" description="Disordered" evidence="1">
    <location>
        <begin position="144"/>
        <end position="189"/>
    </location>
</feature>
<reference evidence="2 5" key="2">
    <citation type="submission" date="2016-06" db="EMBL/GenBank/DDBJ databases">
        <authorList>
            <person name="Kjaerup R.B."/>
            <person name="Dalgaard T.S."/>
            <person name="Juul-Madsen H.R."/>
        </authorList>
    </citation>
    <scope>NUCLEOTIDE SEQUENCE [LARGE SCALE GENOMIC DNA]</scope>
    <source>
        <strain evidence="2 5">CECT 5115</strain>
    </source>
</reference>
<dbReference type="SUPFAM" id="SSF81585">
    <property type="entry name" value="PsbU/PolX domain-like"/>
    <property type="match status" value="1"/>
</dbReference>
<name>A0A1C3JQ38_9GAMM</name>
<dbReference type="AlphaFoldDB" id="A0A1C3JQ38"/>
<evidence type="ECO:0000313" key="5">
    <source>
        <dbReference type="Proteomes" id="UP000092871"/>
    </source>
</evidence>
<feature type="compositionally biased region" description="Basic and acidic residues" evidence="1">
    <location>
        <begin position="174"/>
        <end position="184"/>
    </location>
</feature>
<evidence type="ECO:0000313" key="4">
    <source>
        <dbReference type="Proteomes" id="UP000092840"/>
    </source>
</evidence>
<evidence type="ECO:0000313" key="3">
    <source>
        <dbReference type="EMBL" id="SBT22218.1"/>
    </source>
</evidence>
<organism evidence="2 5">
    <name type="scientific">Marinomonas gallaica</name>
    <dbReference type="NCBI Taxonomy" id="1806667"/>
    <lineage>
        <taxon>Bacteria</taxon>
        <taxon>Pseudomonadati</taxon>
        <taxon>Pseudomonadota</taxon>
        <taxon>Gammaproteobacteria</taxon>
        <taxon>Oceanospirillales</taxon>
        <taxon>Oceanospirillaceae</taxon>
        <taxon>Marinomonas</taxon>
    </lineage>
</organism>
<sequence>MTTNNELSRDIAFSGHYSYKIQDDRVVLCISQITNHRPLDNISGTLAIELRGYHTDGHYLVLASTTIGQLTGQHLLADCHYDLVFQMPPAGSWQLALEVHEWEGEQYVLMDQQFFERPYYIPEAVPCSAEESPSAPTAALKEEIPLTDAPVDQINTKSESKPAIPKASKNPKTSTEKKATEKKAKASINKSSQEELLNVKGIPKKVVNEMIEQRPFSSWEAVLLIKGMGPKLLKKLRNGLKLN</sequence>
<dbReference type="Pfam" id="PF12836">
    <property type="entry name" value="HHH_3"/>
    <property type="match status" value="1"/>
</dbReference>
<dbReference type="OrthoDB" id="9179253at2"/>
<keyword evidence="4" id="KW-1185">Reference proteome</keyword>
<evidence type="ECO:0000256" key="1">
    <source>
        <dbReference type="SAM" id="MobiDB-lite"/>
    </source>
</evidence>
<dbReference type="Proteomes" id="UP000092840">
    <property type="component" value="Unassembled WGS sequence"/>
</dbReference>
<proteinExistence type="predicted"/>
<gene>
    <name evidence="2" type="ORF">MGA5115_01448</name>
    <name evidence="3" type="ORF">MGA5116_02833</name>
</gene>
<dbReference type="Gene3D" id="1.10.150.320">
    <property type="entry name" value="Photosystem II 12 kDa extrinsic protein"/>
    <property type="match status" value="1"/>
</dbReference>
<evidence type="ECO:0000313" key="2">
    <source>
        <dbReference type="EMBL" id="SBT17338.1"/>
    </source>
</evidence>
<dbReference type="Proteomes" id="UP000092871">
    <property type="component" value="Unassembled WGS sequence"/>
</dbReference>
<dbReference type="RefSeq" id="WP_067034105.1">
    <property type="nucleotide sequence ID" value="NZ_FLRA01000010.1"/>
</dbReference>
<dbReference type="EMBL" id="FLRA01000010">
    <property type="protein sequence ID" value="SBT17338.1"/>
    <property type="molecule type" value="Genomic_DNA"/>
</dbReference>
<reference evidence="3 4" key="1">
    <citation type="submission" date="2016-06" db="EMBL/GenBank/DDBJ databases">
        <authorList>
            <person name="Rodrigo-Torres L."/>
            <person name="Arahal D.R."/>
        </authorList>
    </citation>
    <scope>NUCLEOTIDE SEQUENCE [LARGE SCALE GENOMIC DNA]</scope>
    <source>
        <strain evidence="3 4">CECT 5116</strain>
    </source>
</reference>
<dbReference type="EMBL" id="FLRB01000016">
    <property type="protein sequence ID" value="SBT22218.1"/>
    <property type="molecule type" value="Genomic_DNA"/>
</dbReference>